<gene>
    <name evidence="2" type="ORF">AWB82_06059</name>
</gene>
<name>A0A158CZT6_9BURK</name>
<dbReference type="Pfam" id="PF00989">
    <property type="entry name" value="PAS"/>
    <property type="match status" value="1"/>
</dbReference>
<evidence type="ECO:0000313" key="3">
    <source>
        <dbReference type="Proteomes" id="UP000054596"/>
    </source>
</evidence>
<dbReference type="Gene3D" id="3.30.450.20">
    <property type="entry name" value="PAS domain"/>
    <property type="match status" value="1"/>
</dbReference>
<dbReference type="STRING" id="1777143.AWB82_06059"/>
<dbReference type="EMBL" id="FCOJ02000063">
    <property type="protein sequence ID" value="SAK87751.1"/>
    <property type="molecule type" value="Genomic_DNA"/>
</dbReference>
<dbReference type="RefSeq" id="WP_086973004.1">
    <property type="nucleotide sequence ID" value="NZ_FCOJ02000063.1"/>
</dbReference>
<dbReference type="GO" id="GO:0006355">
    <property type="term" value="P:regulation of DNA-templated transcription"/>
    <property type="evidence" value="ECO:0007669"/>
    <property type="project" value="InterPro"/>
</dbReference>
<dbReference type="SUPFAM" id="SSF55785">
    <property type="entry name" value="PYP-like sensor domain (PAS domain)"/>
    <property type="match status" value="1"/>
</dbReference>
<dbReference type="Proteomes" id="UP000054596">
    <property type="component" value="Unassembled WGS sequence"/>
</dbReference>
<feature type="domain" description="PAS" evidence="1">
    <location>
        <begin position="3"/>
        <end position="74"/>
    </location>
</feature>
<dbReference type="NCBIfam" id="TIGR00229">
    <property type="entry name" value="sensory_box"/>
    <property type="match status" value="1"/>
</dbReference>
<sequence>MADTAALDTLIVGQAPDALICSDREGAIIRWNTAAEALFGYRADEALGQSLDLIIPPHLRAAHWRGFNQAMESGATKHHGHAVMTGATHKDGTRIYAEVAFSLVKTDTGEVTGAVAIARPKKREA</sequence>
<comment type="caution">
    <text evidence="2">The sequence shown here is derived from an EMBL/GenBank/DDBJ whole genome shotgun (WGS) entry which is preliminary data.</text>
</comment>
<protein>
    <submittedName>
        <fullName evidence="2">Diguanylate cyclase with PAS/PAC sensor</fullName>
    </submittedName>
</protein>
<dbReference type="OrthoDB" id="3687827at2"/>
<accession>A0A158CZT6</accession>
<reference evidence="2" key="1">
    <citation type="submission" date="2016-01" db="EMBL/GenBank/DDBJ databases">
        <authorList>
            <person name="Peeters C."/>
        </authorList>
    </citation>
    <scope>NUCLEOTIDE SEQUENCE [LARGE SCALE GENOMIC DNA]</scope>
    <source>
        <strain evidence="2">LMG 29325</strain>
    </source>
</reference>
<dbReference type="InterPro" id="IPR035965">
    <property type="entry name" value="PAS-like_dom_sf"/>
</dbReference>
<organism evidence="2 3">
    <name type="scientific">Caballeronia glebae</name>
    <dbReference type="NCBI Taxonomy" id="1777143"/>
    <lineage>
        <taxon>Bacteria</taxon>
        <taxon>Pseudomonadati</taxon>
        <taxon>Pseudomonadota</taxon>
        <taxon>Betaproteobacteria</taxon>
        <taxon>Burkholderiales</taxon>
        <taxon>Burkholderiaceae</taxon>
        <taxon>Caballeronia</taxon>
    </lineage>
</organism>
<dbReference type="AlphaFoldDB" id="A0A158CZT6"/>
<dbReference type="InterPro" id="IPR000014">
    <property type="entry name" value="PAS"/>
</dbReference>
<dbReference type="SMART" id="SM00091">
    <property type="entry name" value="PAS"/>
    <property type="match status" value="1"/>
</dbReference>
<keyword evidence="3" id="KW-1185">Reference proteome</keyword>
<evidence type="ECO:0000313" key="2">
    <source>
        <dbReference type="EMBL" id="SAK87751.1"/>
    </source>
</evidence>
<evidence type="ECO:0000259" key="1">
    <source>
        <dbReference type="PROSITE" id="PS50112"/>
    </source>
</evidence>
<dbReference type="CDD" id="cd00130">
    <property type="entry name" value="PAS"/>
    <property type="match status" value="1"/>
</dbReference>
<dbReference type="PROSITE" id="PS50112">
    <property type="entry name" value="PAS"/>
    <property type="match status" value="1"/>
</dbReference>
<dbReference type="InterPro" id="IPR013767">
    <property type="entry name" value="PAS_fold"/>
</dbReference>
<proteinExistence type="predicted"/>